<keyword evidence="8" id="KW-1003">Cell membrane</keyword>
<keyword evidence="3 8" id="KW-0349">Heme</keyword>
<organism evidence="10 11">
    <name type="scientific">Thioploca ingrica</name>
    <dbReference type="NCBI Taxonomy" id="40754"/>
    <lineage>
        <taxon>Bacteria</taxon>
        <taxon>Pseudomonadati</taxon>
        <taxon>Pseudomonadota</taxon>
        <taxon>Gammaproteobacteria</taxon>
        <taxon>Thiotrichales</taxon>
        <taxon>Thiotrichaceae</taxon>
        <taxon>Thioploca</taxon>
    </lineage>
</organism>
<dbReference type="GO" id="GO:0016679">
    <property type="term" value="F:oxidoreductase activity, acting on diphenols and related substances as donors"/>
    <property type="evidence" value="ECO:0007669"/>
    <property type="project" value="TreeGrafter"/>
</dbReference>
<accession>A0A090AP76</accession>
<evidence type="ECO:0000313" key="11">
    <source>
        <dbReference type="Proteomes" id="UP000031623"/>
    </source>
</evidence>
<sequence>MPLIFLIVGLVTEHLGANPAEMIIHETGQWALRLLMLTLSITPLVQITGWSILTVRYNLRRLLGLYAFFYASLHLLSYLLLEQNFAWQEIMDDILTHPALDIGWLAFILMIPLAMTSYPQLAHQLSRRRWQQLHQLIYLISISAIIHFGWLAQAKVDVREPLIYAAILLMLLLLRYPPVIRRLAHKNVTFSKE</sequence>
<evidence type="ECO:0000313" key="10">
    <source>
        <dbReference type="EMBL" id="BAP58037.1"/>
    </source>
</evidence>
<comment type="subunit">
    <text evidence="8">Heterodimer of a catalytic subunit (MsrP) and a heme-binding subunit (MsrQ).</text>
</comment>
<evidence type="ECO:0000256" key="5">
    <source>
        <dbReference type="ARBA" id="ARBA00022989"/>
    </source>
</evidence>
<comment type="cofactor">
    <cofactor evidence="8">
        <name>FMN</name>
        <dbReference type="ChEBI" id="CHEBI:58210"/>
    </cofactor>
    <text evidence="8">Binds 1 FMN per subunit.</text>
</comment>
<dbReference type="EMBL" id="AP014633">
    <property type="protein sequence ID" value="BAP58037.1"/>
    <property type="molecule type" value="Genomic_DNA"/>
</dbReference>
<comment type="cofactor">
    <cofactor evidence="8">
        <name>heme b</name>
        <dbReference type="ChEBI" id="CHEBI:60344"/>
    </cofactor>
    <text evidence="8">Binds 1 heme b (iron(II)-protoporphyrin IX) group per subunit.</text>
</comment>
<dbReference type="STRING" id="40754.THII_3740"/>
<feature type="transmembrane region" description="Helical" evidence="8">
    <location>
        <begin position="133"/>
        <end position="152"/>
    </location>
</feature>
<comment type="similarity">
    <text evidence="8">Belongs to the MsrQ family.</text>
</comment>
<keyword evidence="6 8" id="KW-0408">Iron</keyword>
<dbReference type="PANTHER" id="PTHR36964">
    <property type="entry name" value="PROTEIN-METHIONINE-SULFOXIDE REDUCTASE HEME-BINDING SUBUNIT MSRQ"/>
    <property type="match status" value="1"/>
</dbReference>
<keyword evidence="8" id="KW-0288">FMN</keyword>
<feature type="transmembrane region" description="Helical" evidence="8">
    <location>
        <begin position="101"/>
        <end position="121"/>
    </location>
</feature>
<dbReference type="PANTHER" id="PTHR36964:SF1">
    <property type="entry name" value="PROTEIN-METHIONINE-SULFOXIDE REDUCTASE HEME-BINDING SUBUNIT MSRQ"/>
    <property type="match status" value="1"/>
</dbReference>
<reference evidence="10 11" key="1">
    <citation type="journal article" date="2014" name="ISME J.">
        <title>Ecophysiology of Thioploca ingrica as revealed by the complete genome sequence supplemented with proteomic evidence.</title>
        <authorList>
            <person name="Kojima H."/>
            <person name="Ogura Y."/>
            <person name="Yamamoto N."/>
            <person name="Togashi T."/>
            <person name="Mori H."/>
            <person name="Watanabe T."/>
            <person name="Nemoto F."/>
            <person name="Kurokawa K."/>
            <person name="Hayashi T."/>
            <person name="Fukui M."/>
        </authorList>
    </citation>
    <scope>NUCLEOTIDE SEQUENCE [LARGE SCALE GENOMIC DNA]</scope>
</reference>
<evidence type="ECO:0000256" key="7">
    <source>
        <dbReference type="ARBA" id="ARBA00023136"/>
    </source>
</evidence>
<dbReference type="Proteomes" id="UP000031623">
    <property type="component" value="Chromosome"/>
</dbReference>
<dbReference type="GO" id="GO:0020037">
    <property type="term" value="F:heme binding"/>
    <property type="evidence" value="ECO:0007669"/>
    <property type="project" value="UniProtKB-UniRule"/>
</dbReference>
<feature type="transmembrane region" description="Helical" evidence="8">
    <location>
        <begin position="32"/>
        <end position="55"/>
    </location>
</feature>
<name>A0A090AP76_9GAMM</name>
<feature type="transmembrane region" description="Helical" evidence="8">
    <location>
        <begin position="158"/>
        <end position="176"/>
    </location>
</feature>
<feature type="domain" description="Ferric oxidoreductase" evidence="9">
    <location>
        <begin position="27"/>
        <end position="144"/>
    </location>
</feature>
<keyword evidence="7 8" id="KW-0472">Membrane</keyword>
<dbReference type="HAMAP" id="MF_01207">
    <property type="entry name" value="MsrQ"/>
    <property type="match status" value="1"/>
</dbReference>
<dbReference type="GO" id="GO:0010181">
    <property type="term" value="F:FMN binding"/>
    <property type="evidence" value="ECO:0007669"/>
    <property type="project" value="UniProtKB-UniRule"/>
</dbReference>
<keyword evidence="11" id="KW-1185">Reference proteome</keyword>
<keyword evidence="8" id="KW-0479">Metal-binding</keyword>
<gene>
    <name evidence="8" type="primary">msrQ</name>
    <name evidence="10" type="ORF">THII_3740</name>
</gene>
<dbReference type="InterPro" id="IPR013130">
    <property type="entry name" value="Fe3_Rdtase_TM_dom"/>
</dbReference>
<evidence type="ECO:0000256" key="6">
    <source>
        <dbReference type="ARBA" id="ARBA00023004"/>
    </source>
</evidence>
<comment type="caution">
    <text evidence="8">Lacks conserved residue(s) required for the propagation of feature annotation.</text>
</comment>
<comment type="subcellular location">
    <subcellularLocation>
        <location evidence="8">Cell membrane</location>
        <topology evidence="8">Multi-pass membrane protein</topology>
    </subcellularLocation>
    <subcellularLocation>
        <location evidence="1">Membrane</location>
        <topology evidence="1">Multi-pass membrane protein</topology>
    </subcellularLocation>
</comment>
<evidence type="ECO:0000256" key="2">
    <source>
        <dbReference type="ARBA" id="ARBA00022448"/>
    </source>
</evidence>
<evidence type="ECO:0000256" key="3">
    <source>
        <dbReference type="ARBA" id="ARBA00022617"/>
    </source>
</evidence>
<comment type="function">
    <text evidence="8">Part of the MsrPQ system that repairs oxidized periplasmic proteins containing methionine sulfoxide residues (Met-O), using respiratory chain electrons. Thus protects these proteins from oxidative-stress damage caused by reactive species of oxygen and chlorine generated by the host defense mechanisms. MsrPQ is essential for the maintenance of envelope integrity under bleach stress, rescuing a wide series of structurally unrelated periplasmic proteins from methionine oxidation. MsrQ provides electrons for reduction to the reductase catalytic subunit MsrP, using the quinone pool of the respiratory chain.</text>
</comment>
<keyword evidence="4 8" id="KW-0812">Transmembrane</keyword>
<evidence type="ECO:0000256" key="8">
    <source>
        <dbReference type="HAMAP-Rule" id="MF_01207"/>
    </source>
</evidence>
<feature type="transmembrane region" description="Helical" evidence="8">
    <location>
        <begin position="62"/>
        <end position="81"/>
    </location>
</feature>
<proteinExistence type="inferred from homology"/>
<evidence type="ECO:0000256" key="4">
    <source>
        <dbReference type="ARBA" id="ARBA00022692"/>
    </source>
</evidence>
<keyword evidence="2 8" id="KW-0813">Transport</keyword>
<dbReference type="GO" id="GO:0030091">
    <property type="term" value="P:protein repair"/>
    <property type="evidence" value="ECO:0007669"/>
    <property type="project" value="UniProtKB-UniRule"/>
</dbReference>
<evidence type="ECO:0000256" key="1">
    <source>
        <dbReference type="ARBA" id="ARBA00004141"/>
    </source>
</evidence>
<dbReference type="GO" id="GO:0005886">
    <property type="term" value="C:plasma membrane"/>
    <property type="evidence" value="ECO:0007669"/>
    <property type="project" value="UniProtKB-SubCell"/>
</dbReference>
<dbReference type="InterPro" id="IPR022837">
    <property type="entry name" value="MsrQ-like"/>
</dbReference>
<keyword evidence="8" id="KW-0249">Electron transport</keyword>
<dbReference type="GO" id="GO:0009055">
    <property type="term" value="F:electron transfer activity"/>
    <property type="evidence" value="ECO:0007669"/>
    <property type="project" value="UniProtKB-UniRule"/>
</dbReference>
<dbReference type="AlphaFoldDB" id="A0A090AP76"/>
<dbReference type="OrthoDB" id="9788328at2"/>
<dbReference type="GO" id="GO:0046872">
    <property type="term" value="F:metal ion binding"/>
    <property type="evidence" value="ECO:0007669"/>
    <property type="project" value="UniProtKB-KW"/>
</dbReference>
<keyword evidence="8" id="KW-0285">Flavoprotein</keyword>
<protein>
    <recommendedName>
        <fullName evidence="8">Protein-methionine-sulfoxide reductase heme-binding subunit MsrQ</fullName>
    </recommendedName>
    <alternativeName>
        <fullName evidence="8">Flavocytochrome MsrQ</fullName>
    </alternativeName>
</protein>
<dbReference type="KEGG" id="tig:THII_3740"/>
<keyword evidence="5 8" id="KW-1133">Transmembrane helix</keyword>
<dbReference type="HOGENOM" id="CLU_080662_0_1_6"/>
<evidence type="ECO:0000259" key="9">
    <source>
        <dbReference type="Pfam" id="PF01794"/>
    </source>
</evidence>
<dbReference type="Pfam" id="PF01794">
    <property type="entry name" value="Ferric_reduct"/>
    <property type="match status" value="1"/>
</dbReference>